<evidence type="ECO:0000313" key="2">
    <source>
        <dbReference type="Proteomes" id="UP000815677"/>
    </source>
</evidence>
<name>A0ABQ0KZY4_MYCCL</name>
<accession>A0ABQ0KZY4</accession>
<proteinExistence type="predicted"/>
<evidence type="ECO:0000313" key="1">
    <source>
        <dbReference type="EMBL" id="GAT44483.1"/>
    </source>
</evidence>
<keyword evidence="2" id="KW-1185">Reference proteome</keyword>
<gene>
    <name evidence="1" type="ORF">MCHLO_02103</name>
</gene>
<reference evidence="1" key="1">
    <citation type="submission" date="2014-09" db="EMBL/GenBank/DDBJ databases">
        <title>Genome sequence of the luminous mushroom Mycena chlorophos for searching fungal bioluminescence genes.</title>
        <authorList>
            <person name="Tanaka Y."/>
            <person name="Kasuga D."/>
            <person name="Oba Y."/>
            <person name="Hase S."/>
            <person name="Sato K."/>
            <person name="Oba Y."/>
            <person name="Sakakibara Y."/>
        </authorList>
    </citation>
    <scope>NUCLEOTIDE SEQUENCE</scope>
</reference>
<sequence>MASESFQVQKQMDDFEKLYPNGGPRMHIYTHQENPLHMFNLLPVASATDGEAVERRWVDAARSLISVPHPFGFAQINPSILQKRILDLTLMQRPSAPMDIQRGEIYSAFDIPSRFPRLPPLVSYDFTGHGPAWVRRAAVAIAGEGESNLLEVVPRFALSLDGKFAIPKVSLSLIACYDFRKLRFL</sequence>
<dbReference type="Proteomes" id="UP000815677">
    <property type="component" value="Unassembled WGS sequence"/>
</dbReference>
<dbReference type="EMBL" id="DF839777">
    <property type="protein sequence ID" value="GAT44483.1"/>
    <property type="molecule type" value="Genomic_DNA"/>
</dbReference>
<organism evidence="1 2">
    <name type="scientific">Mycena chlorophos</name>
    <name type="common">Agaric fungus</name>
    <name type="synonym">Agaricus chlorophos</name>
    <dbReference type="NCBI Taxonomy" id="658473"/>
    <lineage>
        <taxon>Eukaryota</taxon>
        <taxon>Fungi</taxon>
        <taxon>Dikarya</taxon>
        <taxon>Basidiomycota</taxon>
        <taxon>Agaricomycotina</taxon>
        <taxon>Agaricomycetes</taxon>
        <taxon>Agaricomycetidae</taxon>
        <taxon>Agaricales</taxon>
        <taxon>Marasmiineae</taxon>
        <taxon>Mycenaceae</taxon>
        <taxon>Mycena</taxon>
    </lineage>
</organism>
<protein>
    <submittedName>
        <fullName evidence="1">Uncharacterized protein</fullName>
    </submittedName>
</protein>